<dbReference type="STRING" id="1169540.A0A0G4EPW5"/>
<dbReference type="InterPro" id="IPR041370">
    <property type="entry name" value="Mlase_EEF1AKMT1/ZCCHC4"/>
</dbReference>
<keyword evidence="2" id="KW-0963">Cytoplasm</keyword>
<evidence type="ECO:0000313" key="7">
    <source>
        <dbReference type="Proteomes" id="UP000041254"/>
    </source>
</evidence>
<proteinExistence type="predicted"/>
<dbReference type="Proteomes" id="UP000041254">
    <property type="component" value="Unassembled WGS sequence"/>
</dbReference>
<feature type="region of interest" description="Disordered" evidence="5">
    <location>
        <begin position="1"/>
        <end position="20"/>
    </location>
</feature>
<dbReference type="InterPro" id="IPR019369">
    <property type="entry name" value="Efm5/EEF1AKMT1"/>
</dbReference>
<dbReference type="InterPro" id="IPR029063">
    <property type="entry name" value="SAM-dependent_MTases_sf"/>
</dbReference>
<dbReference type="VEuPathDB" id="CryptoDB:Vbra_4050"/>
<evidence type="ECO:0000256" key="4">
    <source>
        <dbReference type="ARBA" id="ARBA00022679"/>
    </source>
</evidence>
<dbReference type="OMA" id="CNFRPEH"/>
<evidence type="ECO:0000313" key="6">
    <source>
        <dbReference type="EMBL" id="CEL99889.1"/>
    </source>
</evidence>
<gene>
    <name evidence="6" type="ORF">Vbra_4050</name>
</gene>
<evidence type="ECO:0008006" key="8">
    <source>
        <dbReference type="Google" id="ProtNLM"/>
    </source>
</evidence>
<dbReference type="OrthoDB" id="206354at2759"/>
<dbReference type="GO" id="GO:0016279">
    <property type="term" value="F:protein-lysine N-methyltransferase activity"/>
    <property type="evidence" value="ECO:0007669"/>
    <property type="project" value="InterPro"/>
</dbReference>
<evidence type="ECO:0000256" key="3">
    <source>
        <dbReference type="ARBA" id="ARBA00022603"/>
    </source>
</evidence>
<dbReference type="GO" id="GO:0003676">
    <property type="term" value="F:nucleic acid binding"/>
    <property type="evidence" value="ECO:0007669"/>
    <property type="project" value="InterPro"/>
</dbReference>
<dbReference type="PROSITE" id="PS00092">
    <property type="entry name" value="N6_MTASE"/>
    <property type="match status" value="1"/>
</dbReference>
<dbReference type="InParanoid" id="A0A0G4EPW5"/>
<dbReference type="InterPro" id="IPR002052">
    <property type="entry name" value="DNA_methylase_N6_adenine_CS"/>
</dbReference>
<evidence type="ECO:0000256" key="1">
    <source>
        <dbReference type="ARBA" id="ARBA00004496"/>
    </source>
</evidence>
<comment type="subcellular location">
    <subcellularLocation>
        <location evidence="1">Cytoplasm</location>
    </subcellularLocation>
</comment>
<dbReference type="SUPFAM" id="SSF53335">
    <property type="entry name" value="S-adenosyl-L-methionine-dependent methyltransferases"/>
    <property type="match status" value="1"/>
</dbReference>
<name>A0A0G4EPW5_VITBC</name>
<reference evidence="6 7" key="1">
    <citation type="submission" date="2014-11" db="EMBL/GenBank/DDBJ databases">
        <authorList>
            <person name="Zhu J."/>
            <person name="Qi W."/>
            <person name="Song R."/>
        </authorList>
    </citation>
    <scope>NUCLEOTIDE SEQUENCE [LARGE SCALE GENOMIC DNA]</scope>
</reference>
<dbReference type="AlphaFoldDB" id="A0A0G4EPW5"/>
<dbReference type="PANTHER" id="PTHR13200:SF0">
    <property type="entry name" value="EEF1A LYSINE METHYLTRANSFERASE 1"/>
    <property type="match status" value="1"/>
</dbReference>
<keyword evidence="7" id="KW-1185">Reference proteome</keyword>
<dbReference type="Pfam" id="PF10237">
    <property type="entry name" value="N6-adenineMlase"/>
    <property type="match status" value="1"/>
</dbReference>
<keyword evidence="4" id="KW-0808">Transferase</keyword>
<organism evidence="6 7">
    <name type="scientific">Vitrella brassicaformis (strain CCMP3155)</name>
    <dbReference type="NCBI Taxonomy" id="1169540"/>
    <lineage>
        <taxon>Eukaryota</taxon>
        <taxon>Sar</taxon>
        <taxon>Alveolata</taxon>
        <taxon>Colpodellida</taxon>
        <taxon>Vitrellaceae</taxon>
        <taxon>Vitrella</taxon>
    </lineage>
</organism>
<dbReference type="GO" id="GO:0005737">
    <property type="term" value="C:cytoplasm"/>
    <property type="evidence" value="ECO:0007669"/>
    <property type="project" value="UniProtKB-SubCell"/>
</dbReference>
<evidence type="ECO:0000256" key="2">
    <source>
        <dbReference type="ARBA" id="ARBA00022490"/>
    </source>
</evidence>
<accession>A0A0G4EPW5</accession>
<dbReference type="PANTHER" id="PTHR13200">
    <property type="entry name" value="EEF1A LYSINE METHYLTRANSFERASE 1"/>
    <property type="match status" value="1"/>
</dbReference>
<protein>
    <recommendedName>
        <fullName evidence="8">Protein-lysine N-methyltransferase</fullName>
    </recommendedName>
</protein>
<sequence length="263" mass="29480">MASRASEDEGESPSAAEQAWQQAHNLLTELRPETLQALARFYDEQQLTQETSADTADAAEDGKRHVKEDFRLSQFWYSDDTAETFADEVFHSCTHAAAFVCTPSAFRAFHRKYRSAGSEVGDAPDSRVAAPFEAYLLEVDNRFGDVYGKQFVHFDLFQPPEALPRWCKARFDMVVIDPPYLTAECFGKAVAAIDYLARPCGSQEDRSYRKVIAATGAVMQETVEKHLGLRRLEGWEPTHSTKLSNPFACYINYTGQGPLSSLN</sequence>
<evidence type="ECO:0000256" key="5">
    <source>
        <dbReference type="SAM" id="MobiDB-lite"/>
    </source>
</evidence>
<dbReference type="GO" id="GO:0032259">
    <property type="term" value="P:methylation"/>
    <property type="evidence" value="ECO:0007669"/>
    <property type="project" value="UniProtKB-KW"/>
</dbReference>
<dbReference type="PhylomeDB" id="A0A0G4EPW5"/>
<keyword evidence="3" id="KW-0489">Methyltransferase</keyword>
<dbReference type="EMBL" id="CDMY01000291">
    <property type="protein sequence ID" value="CEL99889.1"/>
    <property type="molecule type" value="Genomic_DNA"/>
</dbReference>